<accession>A0ACC6U7Q0</accession>
<evidence type="ECO:0000313" key="2">
    <source>
        <dbReference type="Proteomes" id="UP001558850"/>
    </source>
</evidence>
<dbReference type="Proteomes" id="UP001558850">
    <property type="component" value="Unassembled WGS sequence"/>
</dbReference>
<organism evidence="1 2">
    <name type="scientific">Paraburkholderia phymatum</name>
    <dbReference type="NCBI Taxonomy" id="148447"/>
    <lineage>
        <taxon>Bacteria</taxon>
        <taxon>Pseudomonadati</taxon>
        <taxon>Pseudomonadota</taxon>
        <taxon>Betaproteobacteria</taxon>
        <taxon>Burkholderiales</taxon>
        <taxon>Burkholderiaceae</taxon>
        <taxon>Paraburkholderia</taxon>
    </lineage>
</organism>
<sequence length="129" mass="13766">MSNRNSTAANVSLKFVLLVAAVLALTGCILVISGCAFEAQSQLDLLRASGPAAVDAYLAHVDSHQLPFAAFMLESITGHCYAYGAFLQGVGFWFVFVIAPLSAALLIAVNWLGARERNVNLRLRFAAAH</sequence>
<evidence type="ECO:0000313" key="1">
    <source>
        <dbReference type="EMBL" id="MEX3935718.1"/>
    </source>
</evidence>
<reference evidence="1" key="1">
    <citation type="submission" date="2024-07" db="EMBL/GenBank/DDBJ databases">
        <title>A survey of Mimosa microsymbionts across Brazilian biomes reveals a high diversity of Paraburkholderia nodulating endemic species, but also that Cupriavidus is common as a symbiont of widespread species.</title>
        <authorList>
            <person name="Rouws L."/>
            <person name="Barauna A."/>
            <person name="Beukes C."/>
            <person name="Rouws J.R.C."/>
            <person name="De Faria S.M."/>
            <person name="Gross E."/>
            <person name="Bueno Dos Reis Junior F."/>
            <person name="Simon M.F."/>
            <person name="Maluk M."/>
            <person name="Odee D.W."/>
            <person name="Kenicer G."/>
            <person name="Young J.P.W."/>
            <person name="Reis V.M."/>
            <person name="Zilli J."/>
            <person name="James E.K."/>
        </authorList>
    </citation>
    <scope>NUCLEOTIDE SEQUENCE</scope>
    <source>
        <strain evidence="1">EG181B</strain>
    </source>
</reference>
<keyword evidence="2" id="KW-1185">Reference proteome</keyword>
<gene>
    <name evidence="1" type="ORF">AB4Y32_28620</name>
</gene>
<name>A0ACC6U7Q0_9BURK</name>
<proteinExistence type="predicted"/>
<protein>
    <submittedName>
        <fullName evidence="1">Uncharacterized protein</fullName>
    </submittedName>
</protein>
<dbReference type="EMBL" id="JBFRCH010000023">
    <property type="protein sequence ID" value="MEX3935718.1"/>
    <property type="molecule type" value="Genomic_DNA"/>
</dbReference>
<comment type="caution">
    <text evidence="1">The sequence shown here is derived from an EMBL/GenBank/DDBJ whole genome shotgun (WGS) entry which is preliminary data.</text>
</comment>